<reference evidence="2 3" key="1">
    <citation type="submission" date="2018-01" db="EMBL/GenBank/DDBJ databases">
        <authorList>
            <person name="Clerissi C."/>
        </authorList>
    </citation>
    <scope>NUCLEOTIDE SEQUENCE [LARGE SCALE GENOMIC DNA]</scope>
    <source>
        <strain evidence="2">Cupriavidus taiwanensis STM 3521</strain>
    </source>
</reference>
<dbReference type="InterPro" id="IPR034108">
    <property type="entry name" value="Pept_M35-like_proteobacteria"/>
</dbReference>
<dbReference type="Gene3D" id="3.40.390.10">
    <property type="entry name" value="Collagenase (Catalytic Domain)"/>
    <property type="match status" value="1"/>
</dbReference>
<dbReference type="InterPro" id="IPR008727">
    <property type="entry name" value="PAAR_motif"/>
</dbReference>
<evidence type="ECO:0000259" key="1">
    <source>
        <dbReference type="SMART" id="SM01351"/>
    </source>
</evidence>
<name>A0A975X157_9BURK</name>
<dbReference type="SMART" id="SM01351">
    <property type="entry name" value="Aspzincin_M35"/>
    <property type="match status" value="1"/>
</dbReference>
<dbReference type="Proteomes" id="UP000256297">
    <property type="component" value="Chromosome CBM2589_b"/>
</dbReference>
<dbReference type="CDD" id="cd11007">
    <property type="entry name" value="M35_like_1"/>
    <property type="match status" value="1"/>
</dbReference>
<evidence type="ECO:0000313" key="3">
    <source>
        <dbReference type="Proteomes" id="UP000256297"/>
    </source>
</evidence>
<sequence>MPDVRSALLDGDATTTGGRLVSTEPFMTHLGKSVAVHGTFATCPKCKEGGPALNNCEPAFTIMGKTVLVEGARVYCKCASKPYVIASQTTFTIEVGSMRQTGVNDLSGEHMLPESRQKLADTSTDSLVHDADRICPNMSNAEFQVHIMRLRDEALNAVAARQVEMRRWSATDQQWFRQWFGTTDATAGDEIAAGLQRMNIVLSSLTPANFIRYSPESMRHVGCVSREHNVGTVAEVCAPDTATHTIAIRLDFCTLRPRHPSFDSQLLTLVHEVSHFTDVFGSLDHWYSTHKAKARARMQDARTIENADNIAGYIVCSE</sequence>
<dbReference type="RefSeq" id="WP_116337896.1">
    <property type="nucleotide sequence ID" value="NZ_LT976856.1"/>
</dbReference>
<dbReference type="CDD" id="cd14744">
    <property type="entry name" value="PAAR_CT_2"/>
    <property type="match status" value="1"/>
</dbReference>
<dbReference type="AlphaFoldDB" id="A0A975X157"/>
<dbReference type="Pfam" id="PF14521">
    <property type="entry name" value="Aspzincin_M35"/>
    <property type="match status" value="1"/>
</dbReference>
<dbReference type="Pfam" id="PF05488">
    <property type="entry name" value="PAAR_motif"/>
    <property type="match status" value="1"/>
</dbReference>
<proteinExistence type="predicted"/>
<dbReference type="InterPro" id="IPR024079">
    <property type="entry name" value="MetalloPept_cat_dom_sf"/>
</dbReference>
<dbReference type="GO" id="GO:0004222">
    <property type="term" value="F:metalloendopeptidase activity"/>
    <property type="evidence" value="ECO:0007669"/>
    <property type="project" value="InterPro"/>
</dbReference>
<comment type="caution">
    <text evidence="2">The sequence shown here is derived from an EMBL/GenBank/DDBJ whole genome shotgun (WGS) entry which is preliminary data.</text>
</comment>
<feature type="domain" description="Lysine-specific metallo-endopeptidase" evidence="1">
    <location>
        <begin position="163"/>
        <end position="315"/>
    </location>
</feature>
<dbReference type="SUPFAM" id="SSF55486">
    <property type="entry name" value="Metalloproteases ('zincins'), catalytic domain"/>
    <property type="match status" value="1"/>
</dbReference>
<dbReference type="InterPro" id="IPR029463">
    <property type="entry name" value="Lys_MEP"/>
</dbReference>
<accession>A0A975X157</accession>
<protein>
    <recommendedName>
        <fullName evidence="1">Lysine-specific metallo-endopeptidase domain-containing protein</fullName>
    </recommendedName>
</protein>
<organism evidence="2 3">
    <name type="scientific">Cupriavidus taiwanensis</name>
    <dbReference type="NCBI Taxonomy" id="164546"/>
    <lineage>
        <taxon>Bacteria</taxon>
        <taxon>Pseudomonadati</taxon>
        <taxon>Pseudomonadota</taxon>
        <taxon>Betaproteobacteria</taxon>
        <taxon>Burkholderiales</taxon>
        <taxon>Burkholderiaceae</taxon>
        <taxon>Cupriavidus</taxon>
    </lineage>
</organism>
<dbReference type="EMBL" id="OFSP01000016">
    <property type="protein sequence ID" value="SOY50697.1"/>
    <property type="molecule type" value="Genomic_DNA"/>
</dbReference>
<gene>
    <name evidence="2" type="ORF">CBM2589_B230096</name>
</gene>
<evidence type="ECO:0000313" key="2">
    <source>
        <dbReference type="EMBL" id="SOY50697.1"/>
    </source>
</evidence>